<evidence type="ECO:0000313" key="2">
    <source>
        <dbReference type="Proteomes" id="UP001178322"/>
    </source>
</evidence>
<evidence type="ECO:0008006" key="3">
    <source>
        <dbReference type="Google" id="ProtNLM"/>
    </source>
</evidence>
<dbReference type="EMBL" id="CP126101">
    <property type="protein sequence ID" value="WHY52013.1"/>
    <property type="molecule type" value="Genomic_DNA"/>
</dbReference>
<name>A0AAX3WVV8_9BACI</name>
<dbReference type="Proteomes" id="UP001178322">
    <property type="component" value="Chromosome"/>
</dbReference>
<dbReference type="AlphaFoldDB" id="A0AAX3WVV8"/>
<proteinExistence type="predicted"/>
<organism evidence="1 2">
    <name type="scientific">Lysinibacillus pakistanensis</name>
    <dbReference type="NCBI Taxonomy" id="759811"/>
    <lineage>
        <taxon>Bacteria</taxon>
        <taxon>Bacillati</taxon>
        <taxon>Bacillota</taxon>
        <taxon>Bacilli</taxon>
        <taxon>Bacillales</taxon>
        <taxon>Bacillaceae</taxon>
        <taxon>Lysinibacillus</taxon>
    </lineage>
</organism>
<gene>
    <name evidence="1" type="ORF">QNH24_01930</name>
</gene>
<dbReference type="RefSeq" id="WP_283870500.1">
    <property type="nucleotide sequence ID" value="NZ_CP126101.1"/>
</dbReference>
<reference evidence="1" key="1">
    <citation type="submission" date="2023-05" db="EMBL/GenBank/DDBJ databases">
        <title>Comparative genomics of Bacillaceae isolates and their secondary metabolite potential.</title>
        <authorList>
            <person name="Song L."/>
            <person name="Nielsen L.J."/>
            <person name="Mohite O."/>
            <person name="Xu X."/>
            <person name="Weber T."/>
            <person name="Kovacs A.T."/>
        </authorList>
    </citation>
    <scope>NUCLEOTIDE SEQUENCE</scope>
    <source>
        <strain evidence="1">LY1</strain>
    </source>
</reference>
<accession>A0AAX3WVV8</accession>
<sequence length="144" mass="16885">MTFNELLLEAIKCDDELLAYSIYWLIKNNVVKGTDFANNINWNLVNHEDVKQMRERNELNLQIIKVYTVPLGNKQHMIIFAQSEESAKGHVYTEVGRIPTKIFDISNKMDMSFWFPEQQKNKSLRQVKDETLIFPATVMIFEKG</sequence>
<evidence type="ECO:0000313" key="1">
    <source>
        <dbReference type="EMBL" id="WHY52013.1"/>
    </source>
</evidence>
<protein>
    <recommendedName>
        <fullName evidence="3">DUF4912 domain-containing protein</fullName>
    </recommendedName>
</protein>